<keyword evidence="3" id="KW-1185">Reference proteome</keyword>
<reference evidence="2 3" key="1">
    <citation type="submission" date="2018-04" db="EMBL/GenBank/DDBJ databases">
        <title>Genomic Encyclopedia of Type Strains, Phase IV (KMG-IV): sequencing the most valuable type-strain genomes for metagenomic binning, comparative biology and taxonomic classification.</title>
        <authorList>
            <person name="Goeker M."/>
        </authorList>
    </citation>
    <scope>NUCLEOTIDE SEQUENCE [LARGE SCALE GENOMIC DNA]</scope>
    <source>
        <strain evidence="2 3">DSM 14823</strain>
    </source>
</reference>
<dbReference type="Proteomes" id="UP000245959">
    <property type="component" value="Unassembled WGS sequence"/>
</dbReference>
<sequence>MKLSAAASARIGLGTSIGMILLSAFLLCADPAGPALWLLFSAIPLASPLLIGNRKHRIYALLILLFIGLSCGTALTRMNRQLNRTIRQLIELRTKNAPVE</sequence>
<keyword evidence="1" id="KW-0812">Transmembrane</keyword>
<name>A0A2U1AGT6_9BACT</name>
<protein>
    <submittedName>
        <fullName evidence="2">Uncharacterized protein</fullName>
    </submittedName>
</protein>
<keyword evidence="1" id="KW-0472">Membrane</keyword>
<proteinExistence type="predicted"/>
<evidence type="ECO:0000313" key="2">
    <source>
        <dbReference type="EMBL" id="PVY35622.1"/>
    </source>
</evidence>
<dbReference type="RefSeq" id="WP_116885683.1">
    <property type="nucleotide sequence ID" value="NZ_CABMMC010000023.1"/>
</dbReference>
<feature type="transmembrane region" description="Helical" evidence="1">
    <location>
        <begin position="58"/>
        <end position="78"/>
    </location>
</feature>
<comment type="caution">
    <text evidence="2">The sequence shown here is derived from an EMBL/GenBank/DDBJ whole genome shotgun (WGS) entry which is preliminary data.</text>
</comment>
<dbReference type="EMBL" id="QEKH01000040">
    <property type="protein sequence ID" value="PVY35622.1"/>
    <property type="molecule type" value="Genomic_DNA"/>
</dbReference>
<dbReference type="AlphaFoldDB" id="A0A2U1AGT6"/>
<evidence type="ECO:0000256" key="1">
    <source>
        <dbReference type="SAM" id="Phobius"/>
    </source>
</evidence>
<keyword evidence="1" id="KW-1133">Transmembrane helix</keyword>
<dbReference type="GeneID" id="78296951"/>
<organism evidence="2 3">
    <name type="scientific">Victivallis vadensis</name>
    <dbReference type="NCBI Taxonomy" id="172901"/>
    <lineage>
        <taxon>Bacteria</taxon>
        <taxon>Pseudomonadati</taxon>
        <taxon>Lentisphaerota</taxon>
        <taxon>Lentisphaeria</taxon>
        <taxon>Victivallales</taxon>
        <taxon>Victivallaceae</taxon>
        <taxon>Victivallis</taxon>
    </lineage>
</organism>
<gene>
    <name evidence="2" type="ORF">C8D82_14029</name>
</gene>
<accession>A0A2U1AGT6</accession>
<evidence type="ECO:0000313" key="3">
    <source>
        <dbReference type="Proteomes" id="UP000245959"/>
    </source>
</evidence>